<accession>A0A0G4FP39</accession>
<dbReference type="VEuPathDB" id="CryptoDB:Cvel_3575"/>
<evidence type="ECO:0000313" key="2">
    <source>
        <dbReference type="EMBL" id="CEM15996.1"/>
    </source>
</evidence>
<feature type="compositionally biased region" description="Low complexity" evidence="1">
    <location>
        <begin position="33"/>
        <end position="51"/>
    </location>
</feature>
<feature type="region of interest" description="Disordered" evidence="1">
    <location>
        <begin position="1"/>
        <end position="95"/>
    </location>
</feature>
<protein>
    <submittedName>
        <fullName evidence="2">Uncharacterized protein</fullName>
    </submittedName>
</protein>
<feature type="compositionally biased region" description="Low complexity" evidence="1">
    <location>
        <begin position="7"/>
        <end position="19"/>
    </location>
</feature>
<organism evidence="2">
    <name type="scientific">Chromera velia CCMP2878</name>
    <dbReference type="NCBI Taxonomy" id="1169474"/>
    <lineage>
        <taxon>Eukaryota</taxon>
        <taxon>Sar</taxon>
        <taxon>Alveolata</taxon>
        <taxon>Colpodellida</taxon>
        <taxon>Chromeraceae</taxon>
        <taxon>Chromera</taxon>
    </lineage>
</organism>
<reference evidence="2" key="1">
    <citation type="submission" date="2014-11" db="EMBL/GenBank/DDBJ databases">
        <authorList>
            <person name="Otto D Thomas"/>
            <person name="Naeem Raeece"/>
        </authorList>
    </citation>
    <scope>NUCLEOTIDE SEQUENCE</scope>
</reference>
<name>A0A0G4FP39_9ALVE</name>
<proteinExistence type="predicted"/>
<evidence type="ECO:0000256" key="1">
    <source>
        <dbReference type="SAM" id="MobiDB-lite"/>
    </source>
</evidence>
<gene>
    <name evidence="2" type="ORF">Cvel_3575</name>
</gene>
<dbReference type="AlphaFoldDB" id="A0A0G4FP39"/>
<dbReference type="EMBL" id="CDMZ01000518">
    <property type="protein sequence ID" value="CEM15996.1"/>
    <property type="molecule type" value="Genomic_DNA"/>
</dbReference>
<sequence length="193" mass="21199">MPPSPPHSSSSSSSLTSLTRSRRTRPPPHTHQQEQQRQQRAPLLLPGQQQPCVATPASLSPHVETYTERGEPLRASSQQRRSDALPLESSGLSGRTEECQPRACRFCQQALVLRCEQDCRASKAAISEPVNIKFLGDLTVYMGHTPFELSKRTITKRSDALRRPTGISVALGESVSTMNLSPLPRSCSAKQSQ</sequence>